<evidence type="ECO:0000256" key="1">
    <source>
        <dbReference type="ARBA" id="ARBA00004191"/>
    </source>
</evidence>
<comment type="subcellular location">
    <subcellularLocation>
        <location evidence="1">Secreted</location>
        <location evidence="1">Cell wall</location>
    </subcellularLocation>
</comment>
<sequence>MKTIKLIVSFLLVVVFTLAAYSHSNVAHAKKKLEYSDNSLLALNYHRVRNESLYNNFLLMFSNSKELKNYSVSSKQLDSQIKWLKQHHARFLTLNEVMKYKKKGKFPKRSVWINFDDMDQSIYDNAYPILKKHKVPSTGFVITQHVGSKDFHNLNLVDINELKEMKNSGLWDFASHSNNLHDLQKHDNPKFLTASHKQLTTDIKDSNQYLHQTFNINNKAIAYPYGQMDRSSITAVKQAGIKYGFTLEEEPIRPDTNNYLLPRILVNQDSFNKLIKRWDGFHDKEK</sequence>
<dbReference type="InterPro" id="IPR051398">
    <property type="entry name" value="Polysacch_Deacetylase"/>
</dbReference>
<feature type="domain" description="NodB homology" evidence="11">
    <location>
        <begin position="109"/>
        <end position="286"/>
    </location>
</feature>
<keyword evidence="5" id="KW-0964">Secreted</keyword>
<dbReference type="Proteomes" id="UP000075418">
    <property type="component" value="Unassembled WGS sequence"/>
</dbReference>
<dbReference type="NCBIfam" id="TIGR03933">
    <property type="entry name" value="PIA_icaB"/>
    <property type="match status" value="1"/>
</dbReference>
<evidence type="ECO:0000256" key="9">
    <source>
        <dbReference type="ARBA" id="ARBA00033195"/>
    </source>
</evidence>
<dbReference type="SUPFAM" id="SSF88713">
    <property type="entry name" value="Glycoside hydrolase/deacetylase"/>
    <property type="match status" value="1"/>
</dbReference>
<dbReference type="InterPro" id="IPR011330">
    <property type="entry name" value="Glyco_hydro/deAcase_b/a-brl"/>
</dbReference>
<dbReference type="PROSITE" id="PS51677">
    <property type="entry name" value="NODB"/>
    <property type="match status" value="1"/>
</dbReference>
<name>A0A151A4K6_9STAP</name>
<evidence type="ECO:0000256" key="2">
    <source>
        <dbReference type="ARBA" id="ARBA00010973"/>
    </source>
</evidence>
<evidence type="ECO:0000256" key="6">
    <source>
        <dbReference type="ARBA" id="ARBA00022729"/>
    </source>
</evidence>
<dbReference type="EMBL" id="LUGM01000001">
    <property type="protein sequence ID" value="KYH15677.1"/>
    <property type="molecule type" value="Genomic_DNA"/>
</dbReference>
<dbReference type="RefSeq" id="WP_061853427.1">
    <property type="nucleotide sequence ID" value="NZ_LUGM01000001.1"/>
</dbReference>
<dbReference type="Pfam" id="PF01522">
    <property type="entry name" value="Polysacc_deac_1"/>
    <property type="match status" value="1"/>
</dbReference>
<dbReference type="GO" id="GO:0005975">
    <property type="term" value="P:carbohydrate metabolic process"/>
    <property type="evidence" value="ECO:0007669"/>
    <property type="project" value="InterPro"/>
</dbReference>
<gene>
    <name evidence="12" type="ORF">A0131_04725</name>
    <name evidence="13" type="ORF">A0131_11445</name>
</gene>
<evidence type="ECO:0000256" key="10">
    <source>
        <dbReference type="SAM" id="SignalP"/>
    </source>
</evidence>
<feature type="signal peptide" evidence="10">
    <location>
        <begin position="1"/>
        <end position="29"/>
    </location>
</feature>
<evidence type="ECO:0000256" key="3">
    <source>
        <dbReference type="ARBA" id="ARBA00016781"/>
    </source>
</evidence>
<evidence type="ECO:0000313" key="12">
    <source>
        <dbReference type="EMBL" id="KYH14100.1"/>
    </source>
</evidence>
<evidence type="ECO:0000313" key="14">
    <source>
        <dbReference type="Proteomes" id="UP000075418"/>
    </source>
</evidence>
<proteinExistence type="inferred from homology"/>
<keyword evidence="7" id="KW-0378">Hydrolase</keyword>
<dbReference type="EMBL" id="LUGM01000002">
    <property type="protein sequence ID" value="KYH14100.1"/>
    <property type="molecule type" value="Genomic_DNA"/>
</dbReference>
<dbReference type="PANTHER" id="PTHR34216:SF3">
    <property type="entry name" value="POLY-BETA-1,6-N-ACETYL-D-GLUCOSAMINE N-DEACETYLASE"/>
    <property type="match status" value="1"/>
</dbReference>
<keyword evidence="6 10" id="KW-0732">Signal</keyword>
<evidence type="ECO:0000256" key="4">
    <source>
        <dbReference type="ARBA" id="ARBA00022512"/>
    </source>
</evidence>
<dbReference type="PANTHER" id="PTHR34216">
    <property type="match status" value="1"/>
</dbReference>
<dbReference type="GO" id="GO:0016811">
    <property type="term" value="F:hydrolase activity, acting on carbon-nitrogen (but not peptide) bonds, in linear amides"/>
    <property type="evidence" value="ECO:0007669"/>
    <property type="project" value="InterPro"/>
</dbReference>
<feature type="chain" id="PRO_5013477206" description="Poly-beta-1,6-N-acetyl-D-glucosamine N-deacetylase" evidence="10">
    <location>
        <begin position="30"/>
        <end position="286"/>
    </location>
</feature>
<protein>
    <recommendedName>
        <fullName evidence="3">Poly-beta-1,6-N-acetyl-D-glucosamine N-deacetylase</fullName>
    </recommendedName>
    <alternativeName>
        <fullName evidence="9">Biofilm polysaccharide intercellular adhesin deacetylase</fullName>
    </alternativeName>
    <alternativeName>
        <fullName evidence="8">Intercellular adhesion protein B</fullName>
    </alternativeName>
</protein>
<dbReference type="Gene3D" id="3.20.20.370">
    <property type="entry name" value="Glycoside hydrolase/deacetylase"/>
    <property type="match status" value="1"/>
</dbReference>
<organism evidence="12 14">
    <name type="scientific">Staphylococcus kloosii</name>
    <dbReference type="NCBI Taxonomy" id="29384"/>
    <lineage>
        <taxon>Bacteria</taxon>
        <taxon>Bacillati</taxon>
        <taxon>Bacillota</taxon>
        <taxon>Bacilli</taxon>
        <taxon>Bacillales</taxon>
        <taxon>Staphylococcaceae</taxon>
        <taxon>Staphylococcus</taxon>
    </lineage>
</organism>
<evidence type="ECO:0000256" key="5">
    <source>
        <dbReference type="ARBA" id="ARBA00022525"/>
    </source>
</evidence>
<keyword evidence="4" id="KW-0134">Cell wall</keyword>
<reference evidence="12 14" key="1">
    <citation type="submission" date="2016-02" db="EMBL/GenBank/DDBJ databases">
        <title>Draft genome sequence of hydrocarbon degrading Staphylococcus saprophyticus Strain CNV2, isolated from crude-oil contaminated soil from Noonmati Oil Refinery, Guwahati, Assam, India.</title>
        <authorList>
            <person name="Mukherjee A."/>
            <person name="Chettri B."/>
            <person name="Langpoklakpam J."/>
            <person name="Singh A.K."/>
            <person name="Chattopadhyay D.J."/>
        </authorList>
    </citation>
    <scope>NUCLEOTIDE SEQUENCE [LARGE SCALE GENOMIC DNA]</scope>
    <source>
        <strain evidence="12 14">CNV2</strain>
    </source>
</reference>
<evidence type="ECO:0000259" key="11">
    <source>
        <dbReference type="PROSITE" id="PS51677"/>
    </source>
</evidence>
<evidence type="ECO:0000313" key="13">
    <source>
        <dbReference type="EMBL" id="KYH15677.1"/>
    </source>
</evidence>
<comment type="caution">
    <text evidence="12">The sequence shown here is derived from an EMBL/GenBank/DDBJ whole genome shotgun (WGS) entry which is preliminary data.</text>
</comment>
<dbReference type="InterPro" id="IPR023872">
    <property type="entry name" value="PNAG_deacetylase"/>
</dbReference>
<comment type="similarity">
    <text evidence="2">Belongs to the polysaccharide deacetylase family.</text>
</comment>
<dbReference type="AlphaFoldDB" id="A0A151A4K6"/>
<dbReference type="InterPro" id="IPR002509">
    <property type="entry name" value="NODB_dom"/>
</dbReference>
<accession>A0A151A4K6</accession>
<evidence type="ECO:0000256" key="7">
    <source>
        <dbReference type="ARBA" id="ARBA00022801"/>
    </source>
</evidence>
<evidence type="ECO:0000256" key="8">
    <source>
        <dbReference type="ARBA" id="ARBA00030189"/>
    </source>
</evidence>